<sequence length="109" mass="13225">MYEKCTSLVDVRIKVKELLKFKRVKSNWIKDKVLISITKNYRNITKKFLDSYILTSISNIQEQCKRNWLKYRRNQNLTQHNFTQREYSKAEIKEIENILTNNAFNISFD</sequence>
<dbReference type="EMBL" id="UAWG01000005">
    <property type="protein sequence ID" value="SQB59454.1"/>
    <property type="molecule type" value="Genomic_DNA"/>
</dbReference>
<evidence type="ECO:0000313" key="1">
    <source>
        <dbReference type="EMBL" id="SQB59444.1"/>
    </source>
</evidence>
<evidence type="ECO:0000313" key="3">
    <source>
        <dbReference type="Proteomes" id="UP000249986"/>
    </source>
</evidence>
<proteinExistence type="predicted"/>
<organism evidence="1 3">
    <name type="scientific">Clostridium perfringens</name>
    <dbReference type="NCBI Taxonomy" id="1502"/>
    <lineage>
        <taxon>Bacteria</taxon>
        <taxon>Bacillati</taxon>
        <taxon>Bacillota</taxon>
        <taxon>Clostridia</taxon>
        <taxon>Eubacteriales</taxon>
        <taxon>Clostridiaceae</taxon>
        <taxon>Clostridium</taxon>
    </lineage>
</organism>
<accession>A0A2X2Y5M4</accession>
<dbReference type="EMBL" id="UAWG01000005">
    <property type="protein sequence ID" value="SQB59444.1"/>
    <property type="molecule type" value="Genomic_DNA"/>
</dbReference>
<reference evidence="1 3" key="1">
    <citation type="submission" date="2018-06" db="EMBL/GenBank/DDBJ databases">
        <authorList>
            <consortium name="Pathogen Informatics"/>
            <person name="Doyle S."/>
        </authorList>
    </citation>
    <scope>NUCLEOTIDE SEQUENCE [LARGE SCALE GENOMIC DNA]</scope>
    <source>
        <strain evidence="1 3">NCTC10719</strain>
    </source>
</reference>
<dbReference type="AlphaFoldDB" id="A0A2X2Y5M4"/>
<gene>
    <name evidence="1" type="ORF">NCTC10719_01153</name>
    <name evidence="2" type="ORF">NCTC10719_01163</name>
</gene>
<dbReference type="Proteomes" id="UP000249986">
    <property type="component" value="Unassembled WGS sequence"/>
</dbReference>
<name>A0A2X2Y5M4_CLOPF</name>
<evidence type="ECO:0000313" key="2">
    <source>
        <dbReference type="EMBL" id="SQB59454.1"/>
    </source>
</evidence>
<protein>
    <submittedName>
        <fullName evidence="1">Uncharacterized protein</fullName>
    </submittedName>
</protein>